<dbReference type="InterPro" id="IPR008969">
    <property type="entry name" value="CarboxyPept-like_regulatory"/>
</dbReference>
<dbReference type="PANTHER" id="PTHR45737">
    <property type="entry name" value="VON WILLEBRAND FACTOR A DOMAIN-CONTAINING PROTEIN 5A"/>
    <property type="match status" value="1"/>
</dbReference>
<keyword evidence="4" id="KW-1185">Reference proteome</keyword>
<dbReference type="EMBL" id="FOAB01000003">
    <property type="protein sequence ID" value="SEL05051.1"/>
    <property type="molecule type" value="Genomic_DNA"/>
</dbReference>
<feature type="signal peptide" evidence="1">
    <location>
        <begin position="1"/>
        <end position="19"/>
    </location>
</feature>
<evidence type="ECO:0000313" key="3">
    <source>
        <dbReference type="EMBL" id="SEL05051.1"/>
    </source>
</evidence>
<dbReference type="Pfam" id="PF07715">
    <property type="entry name" value="Plug"/>
    <property type="match status" value="1"/>
</dbReference>
<reference evidence="3 4" key="1">
    <citation type="submission" date="2016-10" db="EMBL/GenBank/DDBJ databases">
        <authorList>
            <person name="de Groot N.N."/>
        </authorList>
    </citation>
    <scope>NUCLEOTIDE SEQUENCE [LARGE SCALE GENOMIC DNA]</scope>
    <source>
        <strain evidence="3 4">DSM 25232</strain>
    </source>
</reference>
<dbReference type="RefSeq" id="WP_091407270.1">
    <property type="nucleotide sequence ID" value="NZ_FOAB01000003.1"/>
</dbReference>
<dbReference type="InterPro" id="IPR011990">
    <property type="entry name" value="TPR-like_helical_dom_sf"/>
</dbReference>
<protein>
    <submittedName>
        <fullName evidence="3">TonB-dependent outer membrane receptor, SusC/RagA subfamily, signature region</fullName>
    </submittedName>
</protein>
<feature type="chain" id="PRO_5011491361" evidence="1">
    <location>
        <begin position="20"/>
        <end position="1143"/>
    </location>
</feature>
<evidence type="ECO:0000256" key="1">
    <source>
        <dbReference type="SAM" id="SignalP"/>
    </source>
</evidence>
<dbReference type="SUPFAM" id="SSF56935">
    <property type="entry name" value="Porins"/>
    <property type="match status" value="1"/>
</dbReference>
<gene>
    <name evidence="3" type="ORF">SAMN04487910_1564</name>
</gene>
<evidence type="ECO:0000259" key="2">
    <source>
        <dbReference type="PROSITE" id="PS51468"/>
    </source>
</evidence>
<dbReference type="PANTHER" id="PTHR45737:SF6">
    <property type="entry name" value="VON WILLEBRAND FACTOR A DOMAIN-CONTAINING PROTEIN 5A"/>
    <property type="match status" value="1"/>
</dbReference>
<dbReference type="Pfam" id="PF13715">
    <property type="entry name" value="CarbopepD_reg_2"/>
    <property type="match status" value="1"/>
</dbReference>
<feature type="domain" description="VIT" evidence="2">
    <location>
        <begin position="19"/>
        <end position="147"/>
    </location>
</feature>
<dbReference type="InterPro" id="IPR012910">
    <property type="entry name" value="Plug_dom"/>
</dbReference>
<dbReference type="Gene3D" id="2.170.130.10">
    <property type="entry name" value="TonB-dependent receptor, plug domain"/>
    <property type="match status" value="1"/>
</dbReference>
<dbReference type="Pfam" id="PF09906">
    <property type="entry name" value="DUF2135"/>
    <property type="match status" value="1"/>
</dbReference>
<dbReference type="InterPro" id="IPR036465">
    <property type="entry name" value="vWFA_dom_sf"/>
</dbReference>
<dbReference type="SUPFAM" id="SSF53300">
    <property type="entry name" value="vWA-like"/>
    <property type="match status" value="1"/>
</dbReference>
<accession>A0A1H7M1L8</accession>
<dbReference type="InterPro" id="IPR037066">
    <property type="entry name" value="Plug_dom_sf"/>
</dbReference>
<dbReference type="Gene3D" id="2.60.40.1120">
    <property type="entry name" value="Carboxypeptidase-like, regulatory domain"/>
    <property type="match status" value="1"/>
</dbReference>
<dbReference type="Pfam" id="PF08487">
    <property type="entry name" value="VIT"/>
    <property type="match status" value="1"/>
</dbReference>
<dbReference type="SMART" id="SM00609">
    <property type="entry name" value="VIT"/>
    <property type="match status" value="1"/>
</dbReference>
<keyword evidence="3" id="KW-0675">Receptor</keyword>
<organism evidence="3 4">
    <name type="scientific">Aquimarina amphilecti</name>
    <dbReference type="NCBI Taxonomy" id="1038014"/>
    <lineage>
        <taxon>Bacteria</taxon>
        <taxon>Pseudomonadati</taxon>
        <taxon>Bacteroidota</taxon>
        <taxon>Flavobacteriia</taxon>
        <taxon>Flavobacteriales</taxon>
        <taxon>Flavobacteriaceae</taxon>
        <taxon>Aquimarina</taxon>
    </lineage>
</organism>
<dbReference type="OrthoDB" id="1079187at2"/>
<dbReference type="PROSITE" id="PS51468">
    <property type="entry name" value="VIT"/>
    <property type="match status" value="1"/>
</dbReference>
<dbReference type="Gene3D" id="1.25.40.10">
    <property type="entry name" value="Tetratricopeptide repeat domain"/>
    <property type="match status" value="1"/>
</dbReference>
<keyword evidence="1" id="KW-0732">Signal</keyword>
<name>A0A1H7M1L8_AQUAM</name>
<evidence type="ECO:0000313" key="4">
    <source>
        <dbReference type="Proteomes" id="UP000198521"/>
    </source>
</evidence>
<dbReference type="SUPFAM" id="SSF49464">
    <property type="entry name" value="Carboxypeptidase regulatory domain-like"/>
    <property type="match status" value="1"/>
</dbReference>
<dbReference type="SUPFAM" id="SSF48452">
    <property type="entry name" value="TPR-like"/>
    <property type="match status" value="1"/>
</dbReference>
<dbReference type="InterPro" id="IPR019220">
    <property type="entry name" value="DUF2135"/>
</dbReference>
<dbReference type="InterPro" id="IPR013694">
    <property type="entry name" value="VIT"/>
</dbReference>
<dbReference type="Proteomes" id="UP000198521">
    <property type="component" value="Unassembled WGS sequence"/>
</dbReference>
<sequence length="1143" mass="131551">MKKLLILFTFFISLSTLLSQETPFIQLKDSTQLKLSVLKVDVKIVGNFATTTYDMKFYNELNRTLEGELIFPLGQGQSVSGFAMDVNDKMREAVIVEKELARVAYESTVRQNIDPGLLEKTQGNNYKARIYPILPRDYKNVVITYEQELFGKNNSKLYELPLNFTNNFDEFLIDITVYGDRKPLINNDDLIFHQEGNTYKALAHKKDYLASSSIIIDIPKSLGSRQVITHNDFFYINQQLAPNSRLKEKPDSITILWDSSFSNNHRKVKKELELLDRYFSYLQNIKVRFISFSNSMHSDKEFRVIDGNWSILKEQIEKITYDGGTYLGFLDSMKIKSDEILIFTDGLINLGHFNKKINRSIYTVNSSVSGDHEYMNRIATTSGGNYINLTRFSTENALEILKHETYQFLGISNNSMLEEVYPNQNTNVLSDFSLSGKFKENTTIKLLFGYRNKVTEEIEIYITSGTEDKTIRRLWAKQKLSFLNKNKKQNKNKIISLAKQYKLITEYTSMLILDRIEDYVKYRIEPPQELKEAYKERIENIEQEELYKREEIEERRTDLFNEYEDLWSWYTTEFPKKVEKTKQKINTRNINSNQNTQQRVSIDTLREPISDTTNVSIETSRNTIDITKRIVSGVITDDKGLPLPGVNVWVEETNHGTQTDIDGNFRINAEVTQELNISYIGFASKKSATTNSSNLQIKLEEDASLLEEVVVVGYGVQKRKSMTASVVTVTNQSFSGAVAGVQVGNSQPGTNSSIVVRGVSSITSNSEPLYIVNGVPVQGNPTNKLLPDEIESMQVLKEEAGEALYGSAGNNGIIVITTKEGKENNLEKIEQLNQKISEKIELKSWNPDTPYLKILKKEKTIDLAYAKYLEIRSQYTNTPSFYLDVADFFDRKEAPDIAIKILTNLIEKDLDNHELMRALAYKLEYFKQNELAVVVYEKILELRPEEPQSYRDLALAYENIGEFQKSFDLLYKIYNGDLLEKDEDERFLGIEQLAYVELSRLVHKYKKKLKLSESTKTIFKEIPVDVRVVIDWNHNDTDIDLWVIDPNEEKGYYSNTETEIGGRLSQDMTEGYGPEEFMLKKAIKGNYKVMIDYYADNVQKISGPTILKVTMFTNYGKKNESKKVSIVRLGKQEEEIEIGSLKF</sequence>
<proteinExistence type="predicted"/>
<dbReference type="STRING" id="1038014.SAMN04487910_1564"/>
<dbReference type="AlphaFoldDB" id="A0A1H7M1L8"/>